<dbReference type="InterPro" id="IPR005135">
    <property type="entry name" value="Endo/exonuclease/phosphatase"/>
</dbReference>
<evidence type="ECO:0000259" key="9">
    <source>
        <dbReference type="Pfam" id="PF03372"/>
    </source>
</evidence>
<dbReference type="InterPro" id="IPR036691">
    <property type="entry name" value="Endo/exonu/phosph_ase_sf"/>
</dbReference>
<dbReference type="PROSITE" id="PS51435">
    <property type="entry name" value="AP_NUCLEASE_F1_4"/>
    <property type="match status" value="1"/>
</dbReference>
<sequence length="396" mass="44295">MTAEKSITRGDISPPPSSRRRKLASPRSPQRVPECINPHRLTIYSWNINGIAPFVQKSITSFFRPNGAGNDTQSETSPASSLRDVLRRYEWPTMLFLQEVKINPDDSATQRAVERAVNPAANDDPRQPSYRAFFCLPSDKHNARGFGRKVYGVCSIIREDFFDKYVLCTRGVSWDAEGRFLVCETRPCGLLPKLAIFNVYAVNGTENPYKDPQTGEIVGTRHNRKLEVHQSLEIECRNLEADGVQVILAGDINIARSRLDGYPNLRTMPEQHCVNRADFESRFFAGIEETNQISHVSGTAGGAGVNMIDSWRHFNPRKAGYTYYGRARPFGSSCDRVDMILLSRELEARLVKAGIHETPADRGPSDHVPLYVELQTQLKDVLGRLESGKDIVGVGG</sequence>
<evidence type="ECO:0000256" key="6">
    <source>
        <dbReference type="PIRSR" id="PIRSR604808-2"/>
    </source>
</evidence>
<dbReference type="HOGENOM" id="CLU_060600_0_0_1"/>
<name>N1Q0V2_DOTSN</name>
<evidence type="ECO:0000256" key="7">
    <source>
        <dbReference type="PIRSR" id="PIRSR604808-3"/>
    </source>
</evidence>
<organism evidence="10 11">
    <name type="scientific">Dothistroma septosporum (strain NZE10 / CBS 128990)</name>
    <name type="common">Red band needle blight fungus</name>
    <name type="synonym">Mycosphaerella pini</name>
    <dbReference type="NCBI Taxonomy" id="675120"/>
    <lineage>
        <taxon>Eukaryota</taxon>
        <taxon>Fungi</taxon>
        <taxon>Dikarya</taxon>
        <taxon>Ascomycota</taxon>
        <taxon>Pezizomycotina</taxon>
        <taxon>Dothideomycetes</taxon>
        <taxon>Dothideomycetidae</taxon>
        <taxon>Mycosphaerellales</taxon>
        <taxon>Mycosphaerellaceae</taxon>
        <taxon>Dothistroma</taxon>
    </lineage>
</organism>
<evidence type="ECO:0000313" key="11">
    <source>
        <dbReference type="Proteomes" id="UP000016933"/>
    </source>
</evidence>
<keyword evidence="11" id="KW-1185">Reference proteome</keyword>
<gene>
    <name evidence="10" type="ORF">DOTSEDRAFT_125081</name>
</gene>
<feature type="binding site" evidence="6">
    <location>
        <position position="366"/>
    </location>
    <ligand>
        <name>Mg(2+)</name>
        <dbReference type="ChEBI" id="CHEBI:18420"/>
        <label>1</label>
    </ligand>
</feature>
<dbReference type="OrthoDB" id="498125at2759"/>
<evidence type="ECO:0000256" key="1">
    <source>
        <dbReference type="ARBA" id="ARBA00007092"/>
    </source>
</evidence>
<feature type="binding site" evidence="6">
    <location>
        <position position="367"/>
    </location>
    <ligand>
        <name>Mg(2+)</name>
        <dbReference type="ChEBI" id="CHEBI:18420"/>
        <label>1</label>
    </ligand>
</feature>
<evidence type="ECO:0000256" key="2">
    <source>
        <dbReference type="ARBA" id="ARBA00022723"/>
    </source>
</evidence>
<feature type="site" description="Important for catalytic activity" evidence="7">
    <location>
        <position position="338"/>
    </location>
</feature>
<feature type="active site" description="Proton donor/acceptor" evidence="5">
    <location>
        <position position="251"/>
    </location>
</feature>
<dbReference type="Proteomes" id="UP000016933">
    <property type="component" value="Unassembled WGS sequence"/>
</dbReference>
<dbReference type="Pfam" id="PF03372">
    <property type="entry name" value="Exo_endo_phos"/>
    <property type="match status" value="1"/>
</dbReference>
<evidence type="ECO:0000256" key="8">
    <source>
        <dbReference type="SAM" id="MobiDB-lite"/>
    </source>
</evidence>
<comment type="cofactor">
    <cofactor evidence="6">
        <name>Mg(2+)</name>
        <dbReference type="ChEBI" id="CHEBI:18420"/>
    </cofactor>
    <cofactor evidence="6">
        <name>Mn(2+)</name>
        <dbReference type="ChEBI" id="CHEBI:29035"/>
    </cofactor>
    <text evidence="6">Probably binds two magnesium or manganese ions per subunit.</text>
</comment>
<dbReference type="Gene3D" id="3.60.10.10">
    <property type="entry name" value="Endonuclease/exonuclease/phosphatase"/>
    <property type="match status" value="1"/>
</dbReference>
<dbReference type="SUPFAM" id="SSF56219">
    <property type="entry name" value="DNase I-like"/>
    <property type="match status" value="1"/>
</dbReference>
<keyword evidence="2 6" id="KW-0479">Metal-binding</keyword>
<keyword evidence="4 6" id="KW-0460">Magnesium</keyword>
<evidence type="ECO:0000256" key="3">
    <source>
        <dbReference type="ARBA" id="ARBA00022801"/>
    </source>
</evidence>
<feature type="active site" evidence="5">
    <location>
        <position position="200"/>
    </location>
</feature>
<dbReference type="InterPro" id="IPR004808">
    <property type="entry name" value="AP_endonuc_1"/>
</dbReference>
<dbReference type="AlphaFoldDB" id="N1Q0V2"/>
<evidence type="ECO:0000256" key="4">
    <source>
        <dbReference type="ARBA" id="ARBA00022842"/>
    </source>
</evidence>
<evidence type="ECO:0000256" key="5">
    <source>
        <dbReference type="PIRSR" id="PIRSR604808-1"/>
    </source>
</evidence>
<accession>N1Q0V2</accession>
<dbReference type="PANTHER" id="PTHR22748">
    <property type="entry name" value="AP ENDONUCLEASE"/>
    <property type="match status" value="1"/>
</dbReference>
<dbReference type="GO" id="GO:0003906">
    <property type="term" value="F:DNA-(apurinic or apyrimidinic site) endonuclease activity"/>
    <property type="evidence" value="ECO:0007669"/>
    <property type="project" value="TreeGrafter"/>
</dbReference>
<protein>
    <recommendedName>
        <fullName evidence="9">Endonuclease/exonuclease/phosphatase domain-containing protein</fullName>
    </recommendedName>
</protein>
<dbReference type="GO" id="GO:0008311">
    <property type="term" value="F:double-stranded DNA 3'-5' DNA exonuclease activity"/>
    <property type="evidence" value="ECO:0007669"/>
    <property type="project" value="TreeGrafter"/>
</dbReference>
<dbReference type="STRING" id="675120.N1Q0V2"/>
<reference evidence="10 11" key="2">
    <citation type="journal article" date="2012" name="PLoS Pathog.">
        <title>Diverse lifestyles and strategies of plant pathogenesis encoded in the genomes of eighteen Dothideomycetes fungi.</title>
        <authorList>
            <person name="Ohm R.A."/>
            <person name="Feau N."/>
            <person name="Henrissat B."/>
            <person name="Schoch C.L."/>
            <person name="Horwitz B.A."/>
            <person name="Barry K.W."/>
            <person name="Condon B.J."/>
            <person name="Copeland A.C."/>
            <person name="Dhillon B."/>
            <person name="Glaser F."/>
            <person name="Hesse C.N."/>
            <person name="Kosti I."/>
            <person name="LaButti K."/>
            <person name="Lindquist E.A."/>
            <person name="Lucas S."/>
            <person name="Salamov A.A."/>
            <person name="Bradshaw R.E."/>
            <person name="Ciuffetti L."/>
            <person name="Hamelin R.C."/>
            <person name="Kema G.H.J."/>
            <person name="Lawrence C."/>
            <person name="Scott J.A."/>
            <person name="Spatafora J.W."/>
            <person name="Turgeon B.G."/>
            <person name="de Wit P.J.G.M."/>
            <person name="Zhong S."/>
            <person name="Goodwin S.B."/>
            <person name="Grigoriev I.V."/>
        </authorList>
    </citation>
    <scope>NUCLEOTIDE SEQUENCE [LARGE SCALE GENOMIC DNA]</scope>
    <source>
        <strain evidence="11">NZE10 / CBS 128990</strain>
    </source>
</reference>
<keyword evidence="3" id="KW-0378">Hydrolase</keyword>
<feature type="active site" description="Proton acceptor" evidence="5">
    <location>
        <position position="367"/>
    </location>
</feature>
<feature type="binding site" evidence="6">
    <location>
        <position position="251"/>
    </location>
    <ligand>
        <name>Mg(2+)</name>
        <dbReference type="ChEBI" id="CHEBI:18420"/>
        <label>1</label>
    </ligand>
</feature>
<dbReference type="GO" id="GO:0046872">
    <property type="term" value="F:metal ion binding"/>
    <property type="evidence" value="ECO:0007669"/>
    <property type="project" value="UniProtKB-KW"/>
</dbReference>
<dbReference type="eggNOG" id="ENOG502RTDE">
    <property type="taxonomic scope" value="Eukaryota"/>
</dbReference>
<feature type="binding site" evidence="6">
    <location>
        <position position="47"/>
    </location>
    <ligand>
        <name>Mg(2+)</name>
        <dbReference type="ChEBI" id="CHEBI:18420"/>
        <label>1</label>
    </ligand>
</feature>
<feature type="domain" description="Endonuclease/exonuclease/phosphatase" evidence="9">
    <location>
        <begin position="45"/>
        <end position="367"/>
    </location>
</feature>
<reference evidence="11" key="1">
    <citation type="journal article" date="2012" name="PLoS Genet.">
        <title>The genomes of the fungal plant pathogens Cladosporium fulvum and Dothistroma septosporum reveal adaptation to different hosts and lifestyles but also signatures of common ancestry.</title>
        <authorList>
            <person name="de Wit P.J.G.M."/>
            <person name="van der Burgt A."/>
            <person name="Oekmen B."/>
            <person name="Stergiopoulos I."/>
            <person name="Abd-Elsalam K.A."/>
            <person name="Aerts A.L."/>
            <person name="Bahkali A.H."/>
            <person name="Beenen H.G."/>
            <person name="Chettri P."/>
            <person name="Cox M.P."/>
            <person name="Datema E."/>
            <person name="de Vries R.P."/>
            <person name="Dhillon B."/>
            <person name="Ganley A.R."/>
            <person name="Griffiths S.A."/>
            <person name="Guo Y."/>
            <person name="Hamelin R.C."/>
            <person name="Henrissat B."/>
            <person name="Kabir M.S."/>
            <person name="Jashni M.K."/>
            <person name="Kema G."/>
            <person name="Klaubauf S."/>
            <person name="Lapidus A."/>
            <person name="Levasseur A."/>
            <person name="Lindquist E."/>
            <person name="Mehrabi R."/>
            <person name="Ohm R.A."/>
            <person name="Owen T.J."/>
            <person name="Salamov A."/>
            <person name="Schwelm A."/>
            <person name="Schijlen E."/>
            <person name="Sun H."/>
            <person name="van den Burg H.A."/>
            <person name="van Ham R.C.H.J."/>
            <person name="Zhang S."/>
            <person name="Goodwin S.B."/>
            <person name="Grigoriev I.V."/>
            <person name="Collemare J."/>
            <person name="Bradshaw R.E."/>
        </authorList>
    </citation>
    <scope>NUCLEOTIDE SEQUENCE [LARGE SCALE GENOMIC DNA]</scope>
    <source>
        <strain evidence="11">NZE10 / CBS 128990</strain>
    </source>
</reference>
<comment type="similarity">
    <text evidence="1">Belongs to the DNA repair enzymes AP/ExoA family.</text>
</comment>
<dbReference type="GO" id="GO:0006284">
    <property type="term" value="P:base-excision repair"/>
    <property type="evidence" value="ECO:0007669"/>
    <property type="project" value="TreeGrafter"/>
</dbReference>
<dbReference type="OMA" id="WNINGIS"/>
<feature type="region of interest" description="Disordered" evidence="8">
    <location>
        <begin position="1"/>
        <end position="33"/>
    </location>
</feature>
<dbReference type="GO" id="GO:0005634">
    <property type="term" value="C:nucleus"/>
    <property type="evidence" value="ECO:0007669"/>
    <property type="project" value="TreeGrafter"/>
</dbReference>
<dbReference type="EMBL" id="KB446536">
    <property type="protein sequence ID" value="EME48084.1"/>
    <property type="molecule type" value="Genomic_DNA"/>
</dbReference>
<dbReference type="GO" id="GO:0008081">
    <property type="term" value="F:phosphoric diester hydrolase activity"/>
    <property type="evidence" value="ECO:0007669"/>
    <property type="project" value="TreeGrafter"/>
</dbReference>
<evidence type="ECO:0000313" key="10">
    <source>
        <dbReference type="EMBL" id="EME48084.1"/>
    </source>
</evidence>
<feature type="site" description="Transition state stabilizer" evidence="7">
    <location>
        <position position="253"/>
    </location>
</feature>
<feature type="binding site" evidence="6">
    <location>
        <position position="99"/>
    </location>
    <ligand>
        <name>Mg(2+)</name>
        <dbReference type="ChEBI" id="CHEBI:18420"/>
        <label>1</label>
    </ligand>
</feature>
<keyword evidence="6" id="KW-0464">Manganese</keyword>
<dbReference type="PANTHER" id="PTHR22748:SF14">
    <property type="entry name" value="ENDONUCLEASE_EXONUCLEASE_PHOSPHATASE DOMAIN-CONTAINING PROTEIN"/>
    <property type="match status" value="1"/>
</dbReference>
<feature type="site" description="Interaction with DNA substrate" evidence="7">
    <location>
        <position position="367"/>
    </location>
</feature>
<feature type="binding site" evidence="6">
    <location>
        <position position="253"/>
    </location>
    <ligand>
        <name>Mg(2+)</name>
        <dbReference type="ChEBI" id="CHEBI:18420"/>
        <label>1</label>
    </ligand>
</feature>
<proteinExistence type="inferred from homology"/>